<dbReference type="RefSeq" id="WP_073109788.1">
    <property type="nucleotide sequence ID" value="NZ_FQZY01000028.1"/>
</dbReference>
<dbReference type="InterPro" id="IPR010178">
    <property type="entry name" value="Lit"/>
</dbReference>
<evidence type="ECO:0000313" key="2">
    <source>
        <dbReference type="EMBL" id="SHK06902.1"/>
    </source>
</evidence>
<sequence>MREKIQGILAVIASLMCIVALLITSFEAAIYGNYDYYEKEYKKYDVMSELNMDIEDVMDVTHVMMAYLRGDRKDMVVYTEIDGEKGVEFFNTQDKMHFYDVKNLFLGGLKLRRSCLLILAFLLVILLLSKTDWKFVFPRAFLAGLGLALAATIVLGVIFAIDFTAAFTKFHEMFFTNDLWVFDPATDYMIRMLPEGFFSDMVIRIGSIFIGSILLLTGGSVYMVRKTRRCEE</sequence>
<keyword evidence="1" id="KW-0812">Transmembrane</keyword>
<organism evidence="2 3">
    <name type="scientific">Hespellia stercorisuis DSM 15480</name>
    <dbReference type="NCBI Taxonomy" id="1121950"/>
    <lineage>
        <taxon>Bacteria</taxon>
        <taxon>Bacillati</taxon>
        <taxon>Bacillota</taxon>
        <taxon>Clostridia</taxon>
        <taxon>Lachnospirales</taxon>
        <taxon>Lachnospiraceae</taxon>
        <taxon>Hespellia</taxon>
    </lineage>
</organism>
<evidence type="ECO:0000313" key="3">
    <source>
        <dbReference type="Proteomes" id="UP000184301"/>
    </source>
</evidence>
<keyword evidence="1" id="KW-1133">Transmembrane helix</keyword>
<protein>
    <submittedName>
        <fullName evidence="2">Integral membrane protein TIGR01906</fullName>
    </submittedName>
</protein>
<proteinExistence type="predicted"/>
<keyword evidence="3" id="KW-1185">Reference proteome</keyword>
<dbReference type="Proteomes" id="UP000184301">
    <property type="component" value="Unassembled WGS sequence"/>
</dbReference>
<dbReference type="STRING" id="1121950.SAMN02745243_02114"/>
<name>A0A1M6PG83_9FIRM</name>
<feature type="transmembrane region" description="Helical" evidence="1">
    <location>
        <begin position="201"/>
        <end position="224"/>
    </location>
</feature>
<dbReference type="NCBIfam" id="TIGR01906">
    <property type="entry name" value="integ_TIGR01906"/>
    <property type="match status" value="1"/>
</dbReference>
<feature type="transmembrane region" description="Helical" evidence="1">
    <location>
        <begin position="140"/>
        <end position="161"/>
    </location>
</feature>
<gene>
    <name evidence="2" type="ORF">SAMN02745243_02114</name>
</gene>
<reference evidence="2 3" key="1">
    <citation type="submission" date="2016-11" db="EMBL/GenBank/DDBJ databases">
        <authorList>
            <person name="Jaros S."/>
            <person name="Januszkiewicz K."/>
            <person name="Wedrychowicz H."/>
        </authorList>
    </citation>
    <scope>NUCLEOTIDE SEQUENCE [LARGE SCALE GENOMIC DNA]</scope>
    <source>
        <strain evidence="2 3">DSM 15480</strain>
    </source>
</reference>
<keyword evidence="1" id="KW-0472">Membrane</keyword>
<accession>A0A1M6PG83</accession>
<dbReference type="EMBL" id="FQZY01000028">
    <property type="protein sequence ID" value="SHK06902.1"/>
    <property type="molecule type" value="Genomic_DNA"/>
</dbReference>
<evidence type="ECO:0000256" key="1">
    <source>
        <dbReference type="SAM" id="Phobius"/>
    </source>
</evidence>
<feature type="transmembrane region" description="Helical" evidence="1">
    <location>
        <begin position="111"/>
        <end position="128"/>
    </location>
</feature>
<dbReference type="AlphaFoldDB" id="A0A1M6PG83"/>
<dbReference type="Pfam" id="PF07314">
    <property type="entry name" value="Lit"/>
    <property type="match status" value="1"/>
</dbReference>